<protein>
    <recommendedName>
        <fullName evidence="14">ER lumen protein-retaining receptor</fullName>
    </recommendedName>
</protein>
<evidence type="ECO:0000256" key="2">
    <source>
        <dbReference type="ARBA" id="ARBA00010120"/>
    </source>
</evidence>
<dbReference type="Proteomes" id="UP000796880">
    <property type="component" value="Unassembled WGS sequence"/>
</dbReference>
<evidence type="ECO:0000256" key="5">
    <source>
        <dbReference type="ARBA" id="ARBA00022824"/>
    </source>
</evidence>
<keyword evidence="5" id="KW-0256">Endoplasmic reticulum</keyword>
<keyword evidence="7" id="KW-0653">Protein transport</keyword>
<reference evidence="12" key="1">
    <citation type="submission" date="2020-03" db="EMBL/GenBank/DDBJ databases">
        <title>A high-quality chromosome-level genome assembly of a woody plant with both climbing and erect habits, Rhamnella rubrinervis.</title>
        <authorList>
            <person name="Lu Z."/>
            <person name="Yang Y."/>
            <person name="Zhu X."/>
            <person name="Sun Y."/>
        </authorList>
    </citation>
    <scope>NUCLEOTIDE SEQUENCE</scope>
    <source>
        <strain evidence="12">BYM</strain>
        <tissue evidence="12">Leaf</tissue>
    </source>
</reference>
<dbReference type="GO" id="GO:0046923">
    <property type="term" value="F:ER retention sequence binding"/>
    <property type="evidence" value="ECO:0007669"/>
    <property type="project" value="InterPro"/>
</dbReference>
<keyword evidence="13" id="KW-1185">Reference proteome</keyword>
<feature type="transmembrane region" description="Helical" evidence="11">
    <location>
        <begin position="50"/>
        <end position="68"/>
    </location>
</feature>
<evidence type="ECO:0000313" key="13">
    <source>
        <dbReference type="Proteomes" id="UP000796880"/>
    </source>
</evidence>
<dbReference type="GO" id="GO:0005789">
    <property type="term" value="C:endoplasmic reticulum membrane"/>
    <property type="evidence" value="ECO:0007669"/>
    <property type="project" value="UniProtKB-SubCell"/>
</dbReference>
<feature type="transmembrane region" description="Helical" evidence="11">
    <location>
        <begin position="80"/>
        <end position="100"/>
    </location>
</feature>
<dbReference type="EMBL" id="VOIH02000012">
    <property type="protein sequence ID" value="KAF3431665.1"/>
    <property type="molecule type" value="Genomic_DNA"/>
</dbReference>
<accession>A0A8K0GRG9</accession>
<feature type="transmembrane region" description="Helical" evidence="11">
    <location>
        <begin position="25"/>
        <end position="43"/>
    </location>
</feature>
<gene>
    <name evidence="12" type="ORF">FNV43_RR26397</name>
</gene>
<evidence type="ECO:0000256" key="6">
    <source>
        <dbReference type="ARBA" id="ARBA00022892"/>
    </source>
</evidence>
<keyword evidence="8 11" id="KW-1133">Transmembrane helix</keyword>
<evidence type="ECO:0000256" key="4">
    <source>
        <dbReference type="ARBA" id="ARBA00022692"/>
    </source>
</evidence>
<evidence type="ECO:0000256" key="9">
    <source>
        <dbReference type="ARBA" id="ARBA00023136"/>
    </source>
</evidence>
<keyword evidence="9 11" id="KW-0472">Membrane</keyword>
<name>A0A8K0GRG9_9ROSA</name>
<keyword evidence="10" id="KW-0675">Receptor</keyword>
<dbReference type="GO" id="GO:0016192">
    <property type="term" value="P:vesicle-mediated transport"/>
    <property type="evidence" value="ECO:0007669"/>
    <property type="project" value="UniProtKB-KW"/>
</dbReference>
<dbReference type="Pfam" id="PF00810">
    <property type="entry name" value="ER_lumen_recept"/>
    <property type="match status" value="1"/>
</dbReference>
<dbReference type="InterPro" id="IPR000133">
    <property type="entry name" value="ER_ret_rcpt"/>
</dbReference>
<feature type="transmembrane region" description="Helical" evidence="11">
    <location>
        <begin position="121"/>
        <end position="142"/>
    </location>
</feature>
<evidence type="ECO:0000256" key="3">
    <source>
        <dbReference type="ARBA" id="ARBA00022448"/>
    </source>
</evidence>
<keyword evidence="4 11" id="KW-0812">Transmembrane</keyword>
<dbReference type="GO" id="GO:0015031">
    <property type="term" value="P:protein transport"/>
    <property type="evidence" value="ECO:0007669"/>
    <property type="project" value="UniProtKB-KW"/>
</dbReference>
<comment type="caution">
    <text evidence="12">The sequence shown here is derived from an EMBL/GenBank/DDBJ whole genome shotgun (WGS) entry which is preliminary data.</text>
</comment>
<evidence type="ECO:0000256" key="8">
    <source>
        <dbReference type="ARBA" id="ARBA00022989"/>
    </source>
</evidence>
<dbReference type="GO" id="GO:0006621">
    <property type="term" value="P:protein retention in ER lumen"/>
    <property type="evidence" value="ECO:0007669"/>
    <property type="project" value="InterPro"/>
</dbReference>
<evidence type="ECO:0000256" key="1">
    <source>
        <dbReference type="ARBA" id="ARBA00004477"/>
    </source>
</evidence>
<evidence type="ECO:0000256" key="11">
    <source>
        <dbReference type="SAM" id="Phobius"/>
    </source>
</evidence>
<comment type="similarity">
    <text evidence="2">Belongs to the ERD2 family.</text>
</comment>
<keyword evidence="6" id="KW-0931">ER-Golgi transport</keyword>
<evidence type="ECO:0000256" key="10">
    <source>
        <dbReference type="ARBA" id="ARBA00023170"/>
    </source>
</evidence>
<proteinExistence type="inferred from homology"/>
<evidence type="ECO:0000313" key="12">
    <source>
        <dbReference type="EMBL" id="KAF3431665.1"/>
    </source>
</evidence>
<evidence type="ECO:0008006" key="14">
    <source>
        <dbReference type="Google" id="ProtNLM"/>
    </source>
</evidence>
<keyword evidence="3" id="KW-0813">Transport</keyword>
<feature type="transmembrane region" description="Helical" evidence="11">
    <location>
        <begin position="162"/>
        <end position="184"/>
    </location>
</feature>
<evidence type="ECO:0000256" key="7">
    <source>
        <dbReference type="ARBA" id="ARBA00022927"/>
    </source>
</evidence>
<sequence>MGRKGRSPSRANVVFGWVRRQSMKVKIFVGATLGLCALAALKLTIKNHNYFFVASEAIHALGILVLIYKLTTQNTCSGILYIHCSSCALCRIFWAFGVYMESLSVLPQLRLMQKAKMIEPFTAHYIFALGVSRFLACAHWIIQIYETRGRYLYMFGSGYLWFLSAFLAEMVQSFVLADFCYYYIKSFMQGQLMMRMPI</sequence>
<comment type="subcellular location">
    <subcellularLocation>
        <location evidence="1">Endoplasmic reticulum membrane</location>
        <topology evidence="1">Multi-pass membrane protein</topology>
    </subcellularLocation>
</comment>
<dbReference type="AlphaFoldDB" id="A0A8K0GRG9"/>
<dbReference type="PANTHER" id="PTHR10585">
    <property type="entry name" value="ER LUMEN PROTEIN RETAINING RECEPTOR"/>
    <property type="match status" value="1"/>
</dbReference>
<dbReference type="OrthoDB" id="7694678at2759"/>
<organism evidence="12 13">
    <name type="scientific">Rhamnella rubrinervis</name>
    <dbReference type="NCBI Taxonomy" id="2594499"/>
    <lineage>
        <taxon>Eukaryota</taxon>
        <taxon>Viridiplantae</taxon>
        <taxon>Streptophyta</taxon>
        <taxon>Embryophyta</taxon>
        <taxon>Tracheophyta</taxon>
        <taxon>Spermatophyta</taxon>
        <taxon>Magnoliopsida</taxon>
        <taxon>eudicotyledons</taxon>
        <taxon>Gunneridae</taxon>
        <taxon>Pentapetalae</taxon>
        <taxon>rosids</taxon>
        <taxon>fabids</taxon>
        <taxon>Rosales</taxon>
        <taxon>Rhamnaceae</taxon>
        <taxon>rhamnoid group</taxon>
        <taxon>Rhamneae</taxon>
        <taxon>Rhamnella</taxon>
    </lineage>
</organism>